<sequence length="241" mass="26682">MDVEVPTPPLTPETQEAGQGPVNIAPEDTTGEKPDFFLLFPHPADYKEAESVWERTQMEVKGSSLPQMCNLRALGSTNDRMTALQEWDKRVDVVTTRREFFGQGNNGPVARVGRSGPDTPVTDSGAEEKMVIQAPPSPASSEGATKAMTAGVAAININGSPKRPRDDAAEESHRRRVAGQRAEDERLSRIAEGARRAHAEYARRYEGEAYSLRREEERRYQEQPRVAPSHPRTRGIKSGFD</sequence>
<evidence type="ECO:0000313" key="2">
    <source>
        <dbReference type="Proteomes" id="UP001239111"/>
    </source>
</evidence>
<organism evidence="1 2">
    <name type="scientific">Eretmocerus hayati</name>
    <dbReference type="NCBI Taxonomy" id="131215"/>
    <lineage>
        <taxon>Eukaryota</taxon>
        <taxon>Metazoa</taxon>
        <taxon>Ecdysozoa</taxon>
        <taxon>Arthropoda</taxon>
        <taxon>Hexapoda</taxon>
        <taxon>Insecta</taxon>
        <taxon>Pterygota</taxon>
        <taxon>Neoptera</taxon>
        <taxon>Endopterygota</taxon>
        <taxon>Hymenoptera</taxon>
        <taxon>Apocrita</taxon>
        <taxon>Proctotrupomorpha</taxon>
        <taxon>Chalcidoidea</taxon>
        <taxon>Aphelinidae</taxon>
        <taxon>Aphelininae</taxon>
        <taxon>Eretmocerus</taxon>
    </lineage>
</organism>
<proteinExistence type="predicted"/>
<reference evidence="1" key="1">
    <citation type="submission" date="2023-04" db="EMBL/GenBank/DDBJ databases">
        <title>A chromosome-level genome assembly of the parasitoid wasp Eretmocerus hayati.</title>
        <authorList>
            <person name="Zhong Y."/>
            <person name="Liu S."/>
            <person name="Liu Y."/>
        </authorList>
    </citation>
    <scope>NUCLEOTIDE SEQUENCE</scope>
    <source>
        <strain evidence="1">ZJU_SS_LIU_2023</strain>
    </source>
</reference>
<keyword evidence="2" id="KW-1185">Reference proteome</keyword>
<dbReference type="Proteomes" id="UP001239111">
    <property type="component" value="Chromosome 4"/>
</dbReference>
<protein>
    <submittedName>
        <fullName evidence="1">Uncharacterized protein</fullName>
    </submittedName>
</protein>
<gene>
    <name evidence="1" type="ORF">QAD02_008190</name>
</gene>
<comment type="caution">
    <text evidence="1">The sequence shown here is derived from an EMBL/GenBank/DDBJ whole genome shotgun (WGS) entry which is preliminary data.</text>
</comment>
<dbReference type="EMBL" id="CM056744">
    <property type="protein sequence ID" value="KAJ8666528.1"/>
    <property type="molecule type" value="Genomic_DNA"/>
</dbReference>
<name>A0ACC2N733_9HYME</name>
<accession>A0ACC2N733</accession>
<evidence type="ECO:0000313" key="1">
    <source>
        <dbReference type="EMBL" id="KAJ8666528.1"/>
    </source>
</evidence>